<dbReference type="Pfam" id="PF01553">
    <property type="entry name" value="Acyltransferase"/>
    <property type="match status" value="1"/>
</dbReference>
<dbReference type="CDD" id="cd07989">
    <property type="entry name" value="LPLAT_AGPAT-like"/>
    <property type="match status" value="1"/>
</dbReference>
<name>A0ABR7N9B7_9FIRM</name>
<keyword evidence="3 7" id="KW-0444">Lipid biosynthesis</keyword>
<evidence type="ECO:0000256" key="2">
    <source>
        <dbReference type="ARBA" id="ARBA00008655"/>
    </source>
</evidence>
<keyword evidence="7" id="KW-0594">Phospholipid biosynthesis</keyword>
<comment type="similarity">
    <text evidence="2 7">Belongs to the 1-acyl-sn-glycerol-3-phosphate acyltransferase family.</text>
</comment>
<keyword evidence="5 7" id="KW-0443">Lipid metabolism</keyword>
<dbReference type="SMART" id="SM00563">
    <property type="entry name" value="PlsC"/>
    <property type="match status" value="1"/>
</dbReference>
<dbReference type="InterPro" id="IPR002123">
    <property type="entry name" value="Plipid/glycerol_acylTrfase"/>
</dbReference>
<feature type="transmembrane region" description="Helical" evidence="8">
    <location>
        <begin position="6"/>
        <end position="28"/>
    </location>
</feature>
<evidence type="ECO:0000256" key="3">
    <source>
        <dbReference type="ARBA" id="ARBA00022516"/>
    </source>
</evidence>
<sequence>MIRLVIVALTIVLFLILSIPVLIIEWIIGKFNPRARDISSLRIIQGVFRLIFWETGSHLTVIGEENIPKDETVLYVGNHRSYFDVVTAYSRCPDLTGFVAKDNLEKIPLLSNWMRRLYCLFLNRTDIRQGLKTILKGVEQMKAGISMCIYPEGTRNHQDELLPFKEGSLKMAEKTGAPIIPMAICHSDDIFENHMPWIRPANVILEYGKPIYPKELSKEERKFLGAYTRDVITEMYQKNK</sequence>
<evidence type="ECO:0000313" key="10">
    <source>
        <dbReference type="EMBL" id="MBC8572924.1"/>
    </source>
</evidence>
<evidence type="ECO:0000313" key="11">
    <source>
        <dbReference type="Proteomes" id="UP000657421"/>
    </source>
</evidence>
<organism evidence="10 11">
    <name type="scientific">Jingyaoa shaoxingensis</name>
    <dbReference type="NCBI Taxonomy" id="2763671"/>
    <lineage>
        <taxon>Bacteria</taxon>
        <taxon>Bacillati</taxon>
        <taxon>Bacillota</taxon>
        <taxon>Clostridia</taxon>
        <taxon>Lachnospirales</taxon>
        <taxon>Lachnospiraceae</taxon>
        <taxon>Jingyaoa</taxon>
    </lineage>
</organism>
<keyword evidence="11" id="KW-1185">Reference proteome</keyword>
<evidence type="ECO:0000259" key="9">
    <source>
        <dbReference type="SMART" id="SM00563"/>
    </source>
</evidence>
<evidence type="ECO:0000256" key="8">
    <source>
        <dbReference type="SAM" id="Phobius"/>
    </source>
</evidence>
<dbReference type="SUPFAM" id="SSF69593">
    <property type="entry name" value="Glycerol-3-phosphate (1)-acyltransferase"/>
    <property type="match status" value="1"/>
</dbReference>
<dbReference type="PANTHER" id="PTHR10434">
    <property type="entry name" value="1-ACYL-SN-GLYCEROL-3-PHOSPHATE ACYLTRANSFERASE"/>
    <property type="match status" value="1"/>
</dbReference>
<accession>A0ABR7N9B7</accession>
<keyword evidence="6 7" id="KW-0012">Acyltransferase</keyword>
<dbReference type="PANTHER" id="PTHR10434:SF64">
    <property type="entry name" value="1-ACYL-SN-GLYCEROL-3-PHOSPHATE ACYLTRANSFERASE-RELATED"/>
    <property type="match status" value="1"/>
</dbReference>
<protein>
    <recommendedName>
        <fullName evidence="7">1-acyl-sn-glycerol-3-phosphate acyltransferase</fullName>
        <ecNumber evidence="7">2.3.1.51</ecNumber>
    </recommendedName>
</protein>
<dbReference type="RefSeq" id="WP_249307952.1">
    <property type="nucleotide sequence ID" value="NZ_JACRSZ010000006.1"/>
</dbReference>
<dbReference type="InterPro" id="IPR004552">
    <property type="entry name" value="AGP_acyltrans"/>
</dbReference>
<comment type="caution">
    <text evidence="10">The sequence shown here is derived from an EMBL/GenBank/DDBJ whole genome shotgun (WGS) entry which is preliminary data.</text>
</comment>
<comment type="pathway">
    <text evidence="1">Lipid metabolism.</text>
</comment>
<keyword evidence="8" id="KW-0472">Membrane</keyword>
<keyword evidence="8" id="KW-1133">Transmembrane helix</keyword>
<evidence type="ECO:0000256" key="1">
    <source>
        <dbReference type="ARBA" id="ARBA00005189"/>
    </source>
</evidence>
<feature type="domain" description="Phospholipid/glycerol acyltransferase" evidence="9">
    <location>
        <begin position="73"/>
        <end position="187"/>
    </location>
</feature>
<keyword evidence="7" id="KW-1208">Phospholipid metabolism</keyword>
<evidence type="ECO:0000256" key="5">
    <source>
        <dbReference type="ARBA" id="ARBA00023098"/>
    </source>
</evidence>
<reference evidence="10 11" key="1">
    <citation type="submission" date="2020-08" db="EMBL/GenBank/DDBJ databases">
        <title>Genome public.</title>
        <authorList>
            <person name="Liu C."/>
            <person name="Sun Q."/>
        </authorList>
    </citation>
    <scope>NUCLEOTIDE SEQUENCE [LARGE SCALE GENOMIC DNA]</scope>
    <source>
        <strain evidence="10 11">NSJ-46</strain>
    </source>
</reference>
<proteinExistence type="inferred from homology"/>
<dbReference type="Proteomes" id="UP000657421">
    <property type="component" value="Unassembled WGS sequence"/>
</dbReference>
<evidence type="ECO:0000256" key="4">
    <source>
        <dbReference type="ARBA" id="ARBA00022679"/>
    </source>
</evidence>
<keyword evidence="4 7" id="KW-0808">Transferase</keyword>
<comment type="domain">
    <text evidence="7">The HXXXXD motif is essential for acyltransferase activity and may constitute the binding site for the phosphate moiety of the glycerol-3-phosphate.</text>
</comment>
<keyword evidence="8" id="KW-0812">Transmembrane</keyword>
<evidence type="ECO:0000256" key="7">
    <source>
        <dbReference type="RuleBase" id="RU361267"/>
    </source>
</evidence>
<dbReference type="EC" id="2.3.1.51" evidence="7"/>
<gene>
    <name evidence="10" type="ORF">H8716_07490</name>
</gene>
<dbReference type="NCBIfam" id="TIGR00530">
    <property type="entry name" value="AGP_acyltrn"/>
    <property type="match status" value="1"/>
</dbReference>
<evidence type="ECO:0000256" key="6">
    <source>
        <dbReference type="ARBA" id="ARBA00023315"/>
    </source>
</evidence>
<dbReference type="EMBL" id="JACRSZ010000006">
    <property type="protein sequence ID" value="MBC8572924.1"/>
    <property type="molecule type" value="Genomic_DNA"/>
</dbReference>
<dbReference type="GO" id="GO:0016746">
    <property type="term" value="F:acyltransferase activity"/>
    <property type="evidence" value="ECO:0007669"/>
    <property type="project" value="UniProtKB-KW"/>
</dbReference>
<comment type="catalytic activity">
    <reaction evidence="7">
        <text>a 1-acyl-sn-glycero-3-phosphate + an acyl-CoA = a 1,2-diacyl-sn-glycero-3-phosphate + CoA</text>
        <dbReference type="Rhea" id="RHEA:19709"/>
        <dbReference type="ChEBI" id="CHEBI:57287"/>
        <dbReference type="ChEBI" id="CHEBI:57970"/>
        <dbReference type="ChEBI" id="CHEBI:58342"/>
        <dbReference type="ChEBI" id="CHEBI:58608"/>
        <dbReference type="EC" id="2.3.1.51"/>
    </reaction>
</comment>